<evidence type="ECO:0008006" key="3">
    <source>
        <dbReference type="Google" id="ProtNLM"/>
    </source>
</evidence>
<organism evidence="1 2">
    <name type="scientific">Salibacterium qingdaonense</name>
    <dbReference type="NCBI Taxonomy" id="266892"/>
    <lineage>
        <taxon>Bacteria</taxon>
        <taxon>Bacillati</taxon>
        <taxon>Bacillota</taxon>
        <taxon>Bacilli</taxon>
        <taxon>Bacillales</taxon>
        <taxon>Bacillaceae</taxon>
    </lineage>
</organism>
<dbReference type="EMBL" id="FOTY01000018">
    <property type="protein sequence ID" value="SFM15582.1"/>
    <property type="molecule type" value="Genomic_DNA"/>
</dbReference>
<dbReference type="AlphaFoldDB" id="A0A1I4NJ58"/>
<dbReference type="Proteomes" id="UP000199668">
    <property type="component" value="Unassembled WGS sequence"/>
</dbReference>
<evidence type="ECO:0000313" key="1">
    <source>
        <dbReference type="EMBL" id="SFM15582.1"/>
    </source>
</evidence>
<reference evidence="1 2" key="1">
    <citation type="submission" date="2016-10" db="EMBL/GenBank/DDBJ databases">
        <authorList>
            <person name="de Groot N.N."/>
        </authorList>
    </citation>
    <scope>NUCLEOTIDE SEQUENCE [LARGE SCALE GENOMIC DNA]</scope>
    <source>
        <strain evidence="1 2">CGMCC 1.6134</strain>
    </source>
</reference>
<sequence length="349" mass="40543">MALTTRRMIEENGNTVANRTPKEGRAIAFLYKNDDALTSIFELAGTKEDDMTASAAWTLASDPHFLQAFLDQFLDPVTLDHIEWDQIQILMQNYMPNKGITDLEVFQPDLFHIILEAKKGWVLPADSQLQHYSNRFSSQTVHRLVVLSECNERRFHKMFPDPFLGGIPLQYMSWESLYELAKEVHAKSKHKQKFWLQDFIHYVEKVVPMQQTDSNWVYVVSLSDDKPDGWDISWKDIVEKKNYYFHPTEGGGWPKNPPNYIAFRYDGQLQSIHHIDDYEVIDDFHPFIQEIPPGAINPHFLYTLGPPIYPPKIIKNGPSIRWANRAWCMLDTLLTSDTITEAREISVAR</sequence>
<protein>
    <recommendedName>
        <fullName evidence="3">PD-(D/E)XK nuclease superfamily protein</fullName>
    </recommendedName>
</protein>
<keyword evidence="2" id="KW-1185">Reference proteome</keyword>
<accession>A0A1I4NJ58</accession>
<proteinExistence type="predicted"/>
<name>A0A1I4NJ58_9BACI</name>
<evidence type="ECO:0000313" key="2">
    <source>
        <dbReference type="Proteomes" id="UP000199668"/>
    </source>
</evidence>
<gene>
    <name evidence="1" type="ORF">SAMN04488054_11847</name>
</gene>